<comment type="caution">
    <text evidence="2">The sequence shown here is derived from an EMBL/GenBank/DDBJ whole genome shotgun (WGS) entry which is preliminary data.</text>
</comment>
<protein>
    <submittedName>
        <fullName evidence="2">HD domain-containing protein</fullName>
    </submittedName>
</protein>
<organism evidence="2 3">
    <name type="scientific">Actinomadura litoris</name>
    <dbReference type="NCBI Taxonomy" id="2678616"/>
    <lineage>
        <taxon>Bacteria</taxon>
        <taxon>Bacillati</taxon>
        <taxon>Actinomycetota</taxon>
        <taxon>Actinomycetes</taxon>
        <taxon>Streptosporangiales</taxon>
        <taxon>Thermomonosporaceae</taxon>
        <taxon>Actinomadura</taxon>
    </lineage>
</organism>
<dbReference type="PANTHER" id="PTHR35569">
    <property type="entry name" value="CYANAMIDE HYDRATASE DDI2-RELATED"/>
    <property type="match status" value="1"/>
</dbReference>
<evidence type="ECO:0000259" key="1">
    <source>
        <dbReference type="Pfam" id="PF01966"/>
    </source>
</evidence>
<gene>
    <name evidence="2" type="ORF">GNZ18_21945</name>
</gene>
<dbReference type="EMBL" id="WOFH01000007">
    <property type="protein sequence ID" value="MUN39241.1"/>
    <property type="molecule type" value="Genomic_DNA"/>
</dbReference>
<evidence type="ECO:0000313" key="2">
    <source>
        <dbReference type="EMBL" id="MUN39241.1"/>
    </source>
</evidence>
<keyword evidence="3" id="KW-1185">Reference proteome</keyword>
<dbReference type="Gene3D" id="1.10.3210.10">
    <property type="entry name" value="Hypothetical protein af1432"/>
    <property type="match status" value="1"/>
</dbReference>
<dbReference type="AlphaFoldDB" id="A0A7K1L499"/>
<dbReference type="PANTHER" id="PTHR35569:SF1">
    <property type="entry name" value="CYANAMIDE HYDRATASE DDI2-RELATED"/>
    <property type="match status" value="1"/>
</dbReference>
<dbReference type="InterPro" id="IPR003607">
    <property type="entry name" value="HD/PDEase_dom"/>
</dbReference>
<accession>A0A7K1L499</accession>
<name>A0A7K1L499_9ACTN</name>
<reference evidence="2 3" key="1">
    <citation type="submission" date="2019-11" db="EMBL/GenBank/DDBJ databases">
        <authorList>
            <person name="Cao P."/>
        </authorList>
    </citation>
    <scope>NUCLEOTIDE SEQUENCE [LARGE SCALE GENOMIC DNA]</scope>
    <source>
        <strain evidence="2 3">NEAU-AAG5</strain>
    </source>
</reference>
<dbReference type="Proteomes" id="UP000432015">
    <property type="component" value="Unassembled WGS sequence"/>
</dbReference>
<feature type="domain" description="HD" evidence="1">
    <location>
        <begin position="32"/>
        <end position="120"/>
    </location>
</feature>
<evidence type="ECO:0000313" key="3">
    <source>
        <dbReference type="Proteomes" id="UP000432015"/>
    </source>
</evidence>
<dbReference type="RefSeq" id="WP_156218382.1">
    <property type="nucleotide sequence ID" value="NZ_WOFH01000007.1"/>
</dbReference>
<dbReference type="CDD" id="cd00077">
    <property type="entry name" value="HDc"/>
    <property type="match status" value="1"/>
</dbReference>
<dbReference type="InterPro" id="IPR006674">
    <property type="entry name" value="HD_domain"/>
</dbReference>
<dbReference type="Pfam" id="PF01966">
    <property type="entry name" value="HD"/>
    <property type="match status" value="1"/>
</dbReference>
<dbReference type="SUPFAM" id="SSF109604">
    <property type="entry name" value="HD-domain/PDEase-like"/>
    <property type="match status" value="1"/>
</dbReference>
<proteinExistence type="predicted"/>
<sequence>MGDTFAEFAMPDTDLTRAAYDLAFTAEQRALAHHSVRVYLFGRALGEARGLRPGDAYDDELLFVACLLHDMGLTDEGDGDQRFEVDGADVAAGFLDGQGVAPDRVRVVWEAIALHTSVGIPQRMRPEIALTSAGAGLDVAGLHADRLPDGYADRVHAAYPRLKKGSGLTHLVVDQIVRKPAKAPFGSLPYEIARQSGVDLKVPSWAEQLERAWSGVA</sequence>